<evidence type="ECO:0000313" key="2">
    <source>
        <dbReference type="Proteomes" id="UP001154329"/>
    </source>
</evidence>
<dbReference type="Proteomes" id="UP001154329">
    <property type="component" value="Chromosome 4"/>
</dbReference>
<accession>A0A9P0NTF7</accession>
<reference evidence="1" key="1">
    <citation type="submission" date="2022-02" db="EMBL/GenBank/DDBJ databases">
        <authorList>
            <person name="King R."/>
        </authorList>
    </citation>
    <scope>NUCLEOTIDE SEQUENCE</scope>
</reference>
<dbReference type="EMBL" id="OU899037">
    <property type="protein sequence ID" value="CAH1737801.1"/>
    <property type="molecule type" value="Genomic_DNA"/>
</dbReference>
<keyword evidence="2" id="KW-1185">Reference proteome</keyword>
<gene>
    <name evidence="1" type="ORF">APHIGO_LOCUS11247</name>
</gene>
<dbReference type="AlphaFoldDB" id="A0A9P0NTF7"/>
<proteinExistence type="predicted"/>
<sequence length="112" mass="12581">MIVCDWSLRVVSSSRVRNRTRHRRRVVASACEDGSVNSVPWPACRPARATVLVAVGLVFCDGPEGVRQPSREQKTAPTLSTADSNKMVLRIAVFRYEKYFFGHHARPAINEQ</sequence>
<protein>
    <submittedName>
        <fullName evidence="1">Uncharacterized protein</fullName>
    </submittedName>
</protein>
<evidence type="ECO:0000313" key="1">
    <source>
        <dbReference type="EMBL" id="CAH1737801.1"/>
    </source>
</evidence>
<name>A0A9P0NTF7_APHGO</name>
<organism evidence="1 2">
    <name type="scientific">Aphis gossypii</name>
    <name type="common">Cotton aphid</name>
    <dbReference type="NCBI Taxonomy" id="80765"/>
    <lineage>
        <taxon>Eukaryota</taxon>
        <taxon>Metazoa</taxon>
        <taxon>Ecdysozoa</taxon>
        <taxon>Arthropoda</taxon>
        <taxon>Hexapoda</taxon>
        <taxon>Insecta</taxon>
        <taxon>Pterygota</taxon>
        <taxon>Neoptera</taxon>
        <taxon>Paraneoptera</taxon>
        <taxon>Hemiptera</taxon>
        <taxon>Sternorrhyncha</taxon>
        <taxon>Aphidomorpha</taxon>
        <taxon>Aphidoidea</taxon>
        <taxon>Aphididae</taxon>
        <taxon>Aphidini</taxon>
        <taxon>Aphis</taxon>
        <taxon>Aphis</taxon>
    </lineage>
</organism>
<reference evidence="1" key="2">
    <citation type="submission" date="2022-10" db="EMBL/GenBank/DDBJ databases">
        <authorList>
            <consortium name="ENA_rothamsted_submissions"/>
            <consortium name="culmorum"/>
            <person name="King R."/>
        </authorList>
    </citation>
    <scope>NUCLEOTIDE SEQUENCE</scope>
</reference>